<dbReference type="GO" id="GO:0015074">
    <property type="term" value="P:DNA integration"/>
    <property type="evidence" value="ECO:0007669"/>
    <property type="project" value="InterPro"/>
</dbReference>
<evidence type="ECO:0000259" key="1">
    <source>
        <dbReference type="PROSITE" id="PS50994"/>
    </source>
</evidence>
<reference evidence="2 3" key="1">
    <citation type="submission" date="2016-10" db="EMBL/GenBank/DDBJ databases">
        <authorList>
            <person name="de Groot N.N."/>
        </authorList>
    </citation>
    <scope>NUCLEOTIDE SEQUENCE [LARGE SCALE GENOMIC DNA]</scope>
    <source>
        <strain evidence="2 3">CGMCC 4.6533</strain>
    </source>
</reference>
<accession>A0A1G8RNH3</accession>
<dbReference type="GO" id="GO:0003676">
    <property type="term" value="F:nucleic acid binding"/>
    <property type="evidence" value="ECO:0007669"/>
    <property type="project" value="InterPro"/>
</dbReference>
<protein>
    <submittedName>
        <fullName evidence="2">Integrase core domain-containing protein</fullName>
    </submittedName>
</protein>
<organism evidence="2 3">
    <name type="scientific">Nonomuraea jiangxiensis</name>
    <dbReference type="NCBI Taxonomy" id="633440"/>
    <lineage>
        <taxon>Bacteria</taxon>
        <taxon>Bacillati</taxon>
        <taxon>Actinomycetota</taxon>
        <taxon>Actinomycetes</taxon>
        <taxon>Streptosporangiales</taxon>
        <taxon>Streptosporangiaceae</taxon>
        <taxon>Nonomuraea</taxon>
    </lineage>
</organism>
<evidence type="ECO:0000313" key="2">
    <source>
        <dbReference type="EMBL" id="SDJ18537.1"/>
    </source>
</evidence>
<dbReference type="PROSITE" id="PS50994">
    <property type="entry name" value="INTEGRASE"/>
    <property type="match status" value="1"/>
</dbReference>
<dbReference type="InterPro" id="IPR036397">
    <property type="entry name" value="RNaseH_sf"/>
</dbReference>
<dbReference type="Pfam" id="PF13683">
    <property type="entry name" value="rve_3"/>
    <property type="match status" value="1"/>
</dbReference>
<keyword evidence="3" id="KW-1185">Reference proteome</keyword>
<feature type="domain" description="Integrase catalytic" evidence="1">
    <location>
        <begin position="1"/>
        <end position="140"/>
    </location>
</feature>
<proteinExistence type="predicted"/>
<dbReference type="AlphaFoldDB" id="A0A1G8RNH3"/>
<name>A0A1G8RNH3_9ACTN</name>
<dbReference type="STRING" id="633440.SAMN05421869_109132"/>
<dbReference type="Proteomes" id="UP000199202">
    <property type="component" value="Unassembled WGS sequence"/>
</dbReference>
<dbReference type="InterPro" id="IPR012337">
    <property type="entry name" value="RNaseH-like_sf"/>
</dbReference>
<dbReference type="InterPro" id="IPR001584">
    <property type="entry name" value="Integrase_cat-core"/>
</dbReference>
<gene>
    <name evidence="2" type="ORF">SAMN05421869_109132</name>
</gene>
<dbReference type="EMBL" id="FNDJ01000009">
    <property type="protein sequence ID" value="SDJ18537.1"/>
    <property type="molecule type" value="Genomic_DNA"/>
</dbReference>
<evidence type="ECO:0000313" key="3">
    <source>
        <dbReference type="Proteomes" id="UP000199202"/>
    </source>
</evidence>
<dbReference type="Gene3D" id="3.30.420.10">
    <property type="entry name" value="Ribonuclease H-like superfamily/Ribonuclease H"/>
    <property type="match status" value="1"/>
</dbReference>
<sequence length="159" mass="18438">MAIETRRVHILGVTAHPSGAWRAQQARNLLMELGERADRFTFLIRDRDGKFGREFDEVLAGANVHVLKTPPRSPRANAFAERFVGTLRRECLNHLLAYGERHLRQTLTEYEHHYNQHRPHQALSLRQPMHDPTEVVDLTARIERQSAVCGLIREYRRAA</sequence>
<dbReference type="SUPFAM" id="SSF53098">
    <property type="entry name" value="Ribonuclease H-like"/>
    <property type="match status" value="1"/>
</dbReference>